<dbReference type="InterPro" id="IPR007110">
    <property type="entry name" value="Ig-like_dom"/>
</dbReference>
<keyword evidence="3" id="KW-1185">Reference proteome</keyword>
<name>A0AAW1UK36_9CUCU</name>
<dbReference type="Proteomes" id="UP001431783">
    <property type="component" value="Unassembled WGS sequence"/>
</dbReference>
<dbReference type="Gene3D" id="2.60.40.10">
    <property type="entry name" value="Immunoglobulins"/>
    <property type="match status" value="1"/>
</dbReference>
<sequence>MRSILLQCIIYISNTTEQNKRERCMDPPKVRVLLDPESATPAKEGDDVKLKCEGKARPKPHSYRWYQDVDKSHVKLHSSILKEHKGTVLEIGL</sequence>
<reference evidence="2 3" key="1">
    <citation type="submission" date="2023-03" db="EMBL/GenBank/DDBJ databases">
        <title>Genome insight into feeding habits of ladybird beetles.</title>
        <authorList>
            <person name="Li H.-S."/>
            <person name="Huang Y.-H."/>
            <person name="Pang H."/>
        </authorList>
    </citation>
    <scope>NUCLEOTIDE SEQUENCE [LARGE SCALE GENOMIC DNA]</scope>
    <source>
        <strain evidence="2">SYSU_2023b</strain>
        <tissue evidence="2">Whole body</tissue>
    </source>
</reference>
<comment type="caution">
    <text evidence="2">The sequence shown here is derived from an EMBL/GenBank/DDBJ whole genome shotgun (WGS) entry which is preliminary data.</text>
</comment>
<evidence type="ECO:0000313" key="2">
    <source>
        <dbReference type="EMBL" id="KAK9880430.1"/>
    </source>
</evidence>
<dbReference type="EMBL" id="JARQZJ010000065">
    <property type="protein sequence ID" value="KAK9880430.1"/>
    <property type="molecule type" value="Genomic_DNA"/>
</dbReference>
<proteinExistence type="predicted"/>
<evidence type="ECO:0000313" key="3">
    <source>
        <dbReference type="Proteomes" id="UP001431783"/>
    </source>
</evidence>
<organism evidence="2 3">
    <name type="scientific">Henosepilachna vigintioctopunctata</name>
    <dbReference type="NCBI Taxonomy" id="420089"/>
    <lineage>
        <taxon>Eukaryota</taxon>
        <taxon>Metazoa</taxon>
        <taxon>Ecdysozoa</taxon>
        <taxon>Arthropoda</taxon>
        <taxon>Hexapoda</taxon>
        <taxon>Insecta</taxon>
        <taxon>Pterygota</taxon>
        <taxon>Neoptera</taxon>
        <taxon>Endopterygota</taxon>
        <taxon>Coleoptera</taxon>
        <taxon>Polyphaga</taxon>
        <taxon>Cucujiformia</taxon>
        <taxon>Coccinelloidea</taxon>
        <taxon>Coccinellidae</taxon>
        <taxon>Epilachninae</taxon>
        <taxon>Epilachnini</taxon>
        <taxon>Henosepilachna</taxon>
    </lineage>
</organism>
<dbReference type="AlphaFoldDB" id="A0AAW1UK36"/>
<evidence type="ECO:0000259" key="1">
    <source>
        <dbReference type="PROSITE" id="PS50835"/>
    </source>
</evidence>
<gene>
    <name evidence="2" type="ORF">WA026_011677</name>
</gene>
<protein>
    <recommendedName>
        <fullName evidence="1">Ig-like domain-containing protein</fullName>
    </recommendedName>
</protein>
<dbReference type="Pfam" id="PF13927">
    <property type="entry name" value="Ig_3"/>
    <property type="match status" value="1"/>
</dbReference>
<feature type="domain" description="Ig-like" evidence="1">
    <location>
        <begin position="28"/>
        <end position="68"/>
    </location>
</feature>
<dbReference type="InterPro" id="IPR036179">
    <property type="entry name" value="Ig-like_dom_sf"/>
</dbReference>
<dbReference type="InterPro" id="IPR013783">
    <property type="entry name" value="Ig-like_fold"/>
</dbReference>
<dbReference type="PROSITE" id="PS50835">
    <property type="entry name" value="IG_LIKE"/>
    <property type="match status" value="1"/>
</dbReference>
<accession>A0AAW1UK36</accession>
<dbReference type="SUPFAM" id="SSF48726">
    <property type="entry name" value="Immunoglobulin"/>
    <property type="match status" value="1"/>
</dbReference>